<accession>A0AAV7UHA0</accession>
<evidence type="ECO:0000256" key="1">
    <source>
        <dbReference type="SAM" id="MobiDB-lite"/>
    </source>
</evidence>
<dbReference type="AlphaFoldDB" id="A0AAV7UHA0"/>
<dbReference type="EMBL" id="JANPWB010000005">
    <property type="protein sequence ID" value="KAJ1188407.1"/>
    <property type="molecule type" value="Genomic_DNA"/>
</dbReference>
<reference evidence="2" key="1">
    <citation type="journal article" date="2022" name="bioRxiv">
        <title>Sequencing and chromosome-scale assembly of the giantPleurodeles waltlgenome.</title>
        <authorList>
            <person name="Brown T."/>
            <person name="Elewa A."/>
            <person name="Iarovenko S."/>
            <person name="Subramanian E."/>
            <person name="Araus A.J."/>
            <person name="Petzold A."/>
            <person name="Susuki M."/>
            <person name="Suzuki K.-i.T."/>
            <person name="Hayashi T."/>
            <person name="Toyoda A."/>
            <person name="Oliveira C."/>
            <person name="Osipova E."/>
            <person name="Leigh N.D."/>
            <person name="Simon A."/>
            <person name="Yun M.H."/>
        </authorList>
    </citation>
    <scope>NUCLEOTIDE SEQUENCE</scope>
    <source>
        <strain evidence="2">20211129_DDA</strain>
        <tissue evidence="2">Liver</tissue>
    </source>
</reference>
<protein>
    <submittedName>
        <fullName evidence="2">Uncharacterized protein</fullName>
    </submittedName>
</protein>
<keyword evidence="3" id="KW-1185">Reference proteome</keyword>
<evidence type="ECO:0000313" key="2">
    <source>
        <dbReference type="EMBL" id="KAJ1188407.1"/>
    </source>
</evidence>
<organism evidence="2 3">
    <name type="scientific">Pleurodeles waltl</name>
    <name type="common">Iberian ribbed newt</name>
    <dbReference type="NCBI Taxonomy" id="8319"/>
    <lineage>
        <taxon>Eukaryota</taxon>
        <taxon>Metazoa</taxon>
        <taxon>Chordata</taxon>
        <taxon>Craniata</taxon>
        <taxon>Vertebrata</taxon>
        <taxon>Euteleostomi</taxon>
        <taxon>Amphibia</taxon>
        <taxon>Batrachia</taxon>
        <taxon>Caudata</taxon>
        <taxon>Salamandroidea</taxon>
        <taxon>Salamandridae</taxon>
        <taxon>Pleurodelinae</taxon>
        <taxon>Pleurodeles</taxon>
    </lineage>
</organism>
<evidence type="ECO:0000313" key="3">
    <source>
        <dbReference type="Proteomes" id="UP001066276"/>
    </source>
</evidence>
<sequence length="78" mass="8140">MGSGPTPDATLSQPRLRTTPHKFQACALRQGTRPPSGSRRVAEPLTTHRGPMASFSAAQEVVSPPAGPSYTCSKHAGV</sequence>
<dbReference type="Proteomes" id="UP001066276">
    <property type="component" value="Chromosome 3_1"/>
</dbReference>
<comment type="caution">
    <text evidence="2">The sequence shown here is derived from an EMBL/GenBank/DDBJ whole genome shotgun (WGS) entry which is preliminary data.</text>
</comment>
<gene>
    <name evidence="2" type="ORF">NDU88_005168</name>
</gene>
<feature type="region of interest" description="Disordered" evidence="1">
    <location>
        <begin position="1"/>
        <end position="20"/>
    </location>
</feature>
<feature type="region of interest" description="Disordered" evidence="1">
    <location>
        <begin position="28"/>
        <end position="78"/>
    </location>
</feature>
<name>A0AAV7UHA0_PLEWA</name>
<proteinExistence type="predicted"/>